<dbReference type="STRING" id="225848.Sps_01050"/>
<dbReference type="InterPro" id="IPR010732">
    <property type="entry name" value="T6SS_TssG-like"/>
</dbReference>
<dbReference type="EMBL" id="CP014782">
    <property type="protein sequence ID" value="AQS36239.1"/>
    <property type="molecule type" value="Genomic_DNA"/>
</dbReference>
<reference evidence="1 2" key="1">
    <citation type="submission" date="2016-03" db="EMBL/GenBank/DDBJ databases">
        <title>Complete genome sequence of Shewanella psychrophila WP2, a deep sea bacterium isolated from west Pacific sediment.</title>
        <authorList>
            <person name="Xu G."/>
            <person name="Jian H."/>
        </authorList>
    </citation>
    <scope>NUCLEOTIDE SEQUENCE [LARGE SCALE GENOMIC DNA]</scope>
    <source>
        <strain evidence="1 2">WP2</strain>
    </source>
</reference>
<keyword evidence="2" id="KW-1185">Reference proteome</keyword>
<accession>A0A1S6HL57</accession>
<dbReference type="Pfam" id="PF06996">
    <property type="entry name" value="T6SS_TssG"/>
    <property type="match status" value="1"/>
</dbReference>
<name>A0A1S6HL57_9GAMM</name>
<dbReference type="AlphaFoldDB" id="A0A1S6HL57"/>
<dbReference type="RefSeq" id="WP_077751557.1">
    <property type="nucleotide sequence ID" value="NZ_CP014782.1"/>
</dbReference>
<proteinExistence type="predicted"/>
<dbReference type="Proteomes" id="UP000189545">
    <property type="component" value="Chromosome"/>
</dbReference>
<evidence type="ECO:0000313" key="1">
    <source>
        <dbReference type="EMBL" id="AQS36239.1"/>
    </source>
</evidence>
<dbReference type="NCBIfam" id="TIGR03347">
    <property type="entry name" value="VI_chp_1"/>
    <property type="match status" value="1"/>
</dbReference>
<dbReference type="PANTHER" id="PTHR35564:SF3">
    <property type="entry name" value="TYPE VI SECRETION SYSTEM BASEPLATE SUBUNIT TSSG"/>
    <property type="match status" value="1"/>
</dbReference>
<gene>
    <name evidence="1" type="ORF">Sps_01050</name>
</gene>
<sequence>MGYSDWPATSDLADENEGHKLVENVRSYNFFQLVELLHKLEGNDPEDQSWESLGKLFFTANPSLGFAPSDVTGMSRHAGNRVELETTFLGLNGAQSPLPSYMLEQLIYDETNIRRDFLDFFNNRLIALFYRSWRKYRYYIRFQDDAVDKFSTQVFALVGLSNEDIRGDTPINWCKMLAYAGTLAGRSRSPQTVAGIVAHCFELEDVSIRQWEFRHVEIPDSQRCLLGQRNVSLGQDTMLGSRVGDITGKFVLCIKNLSLERFKDFLPSGKEYKALCKVMEVILREQMAFDFELTLKTDEIPRLSLGEGKGVQLGWSSFLGQAEIESQQVLIQIRQ</sequence>
<dbReference type="OrthoDB" id="1523296at2"/>
<evidence type="ECO:0000313" key="2">
    <source>
        <dbReference type="Proteomes" id="UP000189545"/>
    </source>
</evidence>
<dbReference type="PANTHER" id="PTHR35564">
    <property type="match status" value="1"/>
</dbReference>
<protein>
    <submittedName>
        <fullName evidence="1">Type VI secretion protein, VC_A0111 family</fullName>
    </submittedName>
</protein>
<dbReference type="KEGG" id="spsw:Sps_01050"/>
<organism evidence="1 2">
    <name type="scientific">Shewanella psychrophila</name>
    <dbReference type="NCBI Taxonomy" id="225848"/>
    <lineage>
        <taxon>Bacteria</taxon>
        <taxon>Pseudomonadati</taxon>
        <taxon>Pseudomonadota</taxon>
        <taxon>Gammaproteobacteria</taxon>
        <taxon>Alteromonadales</taxon>
        <taxon>Shewanellaceae</taxon>
        <taxon>Shewanella</taxon>
    </lineage>
</organism>